<dbReference type="AlphaFoldDB" id="A0A0F4YIW3"/>
<dbReference type="InterPro" id="IPR051089">
    <property type="entry name" value="prtT"/>
</dbReference>
<dbReference type="GO" id="GO:0000976">
    <property type="term" value="F:transcription cis-regulatory region binding"/>
    <property type="evidence" value="ECO:0007669"/>
    <property type="project" value="TreeGrafter"/>
</dbReference>
<proteinExistence type="predicted"/>
<evidence type="ECO:0000256" key="1">
    <source>
        <dbReference type="ARBA" id="ARBA00004123"/>
    </source>
</evidence>
<dbReference type="RefSeq" id="XP_013324756.1">
    <property type="nucleotide sequence ID" value="XM_013469302.1"/>
</dbReference>
<dbReference type="SMART" id="SM00906">
    <property type="entry name" value="Fungal_trans"/>
    <property type="match status" value="1"/>
</dbReference>
<gene>
    <name evidence="8" type="ORF">T310_7916</name>
</gene>
<comment type="caution">
    <text evidence="8">The sequence shown here is derived from an EMBL/GenBank/DDBJ whole genome shotgun (WGS) entry which is preliminary data.</text>
</comment>
<name>A0A0F4YIW3_RASE3</name>
<dbReference type="PANTHER" id="PTHR31845:SF21">
    <property type="entry name" value="REGULATORY PROTEIN LEU3"/>
    <property type="match status" value="1"/>
</dbReference>
<keyword evidence="5" id="KW-0539">Nucleus</keyword>
<evidence type="ECO:0000313" key="9">
    <source>
        <dbReference type="Proteomes" id="UP000053958"/>
    </source>
</evidence>
<dbReference type="GO" id="GO:0006351">
    <property type="term" value="P:DNA-templated transcription"/>
    <property type="evidence" value="ECO:0007669"/>
    <property type="project" value="InterPro"/>
</dbReference>
<dbReference type="STRING" id="1408163.A0A0F4YIW3"/>
<organism evidence="8 9">
    <name type="scientific">Rasamsonia emersonii (strain ATCC 16479 / CBS 393.64 / IMI 116815)</name>
    <dbReference type="NCBI Taxonomy" id="1408163"/>
    <lineage>
        <taxon>Eukaryota</taxon>
        <taxon>Fungi</taxon>
        <taxon>Dikarya</taxon>
        <taxon>Ascomycota</taxon>
        <taxon>Pezizomycotina</taxon>
        <taxon>Eurotiomycetes</taxon>
        <taxon>Eurotiomycetidae</taxon>
        <taxon>Eurotiales</taxon>
        <taxon>Trichocomaceae</taxon>
        <taxon>Rasamsonia</taxon>
    </lineage>
</organism>
<dbReference type="Gene3D" id="4.10.240.10">
    <property type="entry name" value="Zn(2)-C6 fungal-type DNA-binding domain"/>
    <property type="match status" value="1"/>
</dbReference>
<feature type="region of interest" description="Disordered" evidence="6">
    <location>
        <begin position="57"/>
        <end position="95"/>
    </location>
</feature>
<evidence type="ECO:0000313" key="8">
    <source>
        <dbReference type="EMBL" id="KKA18144.1"/>
    </source>
</evidence>
<dbReference type="EMBL" id="LASV01000491">
    <property type="protein sequence ID" value="KKA18144.1"/>
    <property type="molecule type" value="Genomic_DNA"/>
</dbReference>
<protein>
    <submittedName>
        <fullName evidence="8">Transcriptional regulatory protein LEU3</fullName>
    </submittedName>
</protein>
<evidence type="ECO:0000259" key="7">
    <source>
        <dbReference type="SMART" id="SM00906"/>
    </source>
</evidence>
<dbReference type="Pfam" id="PF04082">
    <property type="entry name" value="Fungal_trans"/>
    <property type="match status" value="1"/>
</dbReference>
<feature type="domain" description="Xylanolytic transcriptional activator regulatory" evidence="7">
    <location>
        <begin position="188"/>
        <end position="271"/>
    </location>
</feature>
<dbReference type="GO" id="GO:0005634">
    <property type="term" value="C:nucleus"/>
    <property type="evidence" value="ECO:0007669"/>
    <property type="project" value="UniProtKB-SubCell"/>
</dbReference>
<evidence type="ECO:0000256" key="6">
    <source>
        <dbReference type="SAM" id="MobiDB-lite"/>
    </source>
</evidence>
<evidence type="ECO:0000256" key="2">
    <source>
        <dbReference type="ARBA" id="ARBA00023015"/>
    </source>
</evidence>
<dbReference type="OrthoDB" id="3163292at2759"/>
<keyword evidence="4" id="KW-0804">Transcription</keyword>
<evidence type="ECO:0000256" key="5">
    <source>
        <dbReference type="ARBA" id="ARBA00023242"/>
    </source>
</evidence>
<keyword evidence="2" id="KW-0805">Transcription regulation</keyword>
<evidence type="ECO:0000256" key="4">
    <source>
        <dbReference type="ARBA" id="ARBA00023163"/>
    </source>
</evidence>
<dbReference type="InterPro" id="IPR036864">
    <property type="entry name" value="Zn2-C6_fun-type_DNA-bd_sf"/>
</dbReference>
<keyword evidence="9" id="KW-1185">Reference proteome</keyword>
<reference evidence="8 9" key="1">
    <citation type="submission" date="2015-04" db="EMBL/GenBank/DDBJ databases">
        <authorList>
            <person name="Heijne W.H."/>
            <person name="Fedorova N.D."/>
            <person name="Nierman W.C."/>
            <person name="Vollebregt A.W."/>
            <person name="Zhao Z."/>
            <person name="Wu L."/>
            <person name="Kumar M."/>
            <person name="Stam H."/>
            <person name="van den Berg M.A."/>
            <person name="Pel H.J."/>
        </authorList>
    </citation>
    <scope>NUCLEOTIDE SEQUENCE [LARGE SCALE GENOMIC DNA]</scope>
    <source>
        <strain evidence="8 9">CBS 393.64</strain>
    </source>
</reference>
<accession>A0A0F4YIW3</accession>
<dbReference type="GeneID" id="25320181"/>
<sequence>MDLIKLGCDAPQRFPSSCSRCQRKGLHCSVDPSFKRVAKRERLASLEKELKEIKKRLKSTSETNNLQPVDVSRSETPSPVEGSEPPQLAQAVTESSSHTFPKALGGVELDSSTVSDLLKEQVPLSHSSKIPSLTFSKHKHLFPAVTSVVTSLASSISPPAEQTLQLIQALLLLCNWPPPYGATIHDNSSTYCGLAVTYALRQGLHRPHHVSDFVYEADFDEATMRERKKTWLACFIVSQRSSILHGLPSLLRADHSVLETLASKPSWLPDALYHQLQMAHLSGKFCSILGNHELSSTGLLPNPATLIQMFDVELRTHEAQLASTWSRSDYMFFLATKLHLYTFALTDPAMTGADGSPTGGLHSEFLVHAYLAAMSLLQSAVDSVAELRYWSIYRGRDLVDAVFFLLKLVGGDYEFVDTTQARDMIHKIWELLRGLSRVEDDHIARVCAIIEYLSRSRGNDKDQASLKVRSRMTANLIMDAVCRARDRFSQSVKAQRPKDYTSAAAVERAMTERNNQGSLALGDEDNWTSFFEGLNSNMSDFGMGV</sequence>
<keyword evidence="3" id="KW-0238">DNA-binding</keyword>
<dbReference type="PANTHER" id="PTHR31845">
    <property type="entry name" value="FINGER DOMAIN PROTEIN, PUTATIVE-RELATED"/>
    <property type="match status" value="1"/>
</dbReference>
<comment type="subcellular location">
    <subcellularLocation>
        <location evidence="1">Nucleus</location>
    </subcellularLocation>
</comment>
<dbReference type="Proteomes" id="UP000053958">
    <property type="component" value="Unassembled WGS sequence"/>
</dbReference>
<dbReference type="GO" id="GO:0008270">
    <property type="term" value="F:zinc ion binding"/>
    <property type="evidence" value="ECO:0007669"/>
    <property type="project" value="InterPro"/>
</dbReference>
<dbReference type="InterPro" id="IPR007219">
    <property type="entry name" value="XnlR_reg_dom"/>
</dbReference>
<dbReference type="CDD" id="cd12148">
    <property type="entry name" value="fungal_TF_MHR"/>
    <property type="match status" value="1"/>
</dbReference>
<dbReference type="GO" id="GO:0000981">
    <property type="term" value="F:DNA-binding transcription factor activity, RNA polymerase II-specific"/>
    <property type="evidence" value="ECO:0007669"/>
    <property type="project" value="InterPro"/>
</dbReference>
<evidence type="ECO:0000256" key="3">
    <source>
        <dbReference type="ARBA" id="ARBA00023125"/>
    </source>
</evidence>